<dbReference type="HOGENOM" id="CLU_162900_0_0_1"/>
<gene>
    <name evidence="1" type="primary">Dgri\GH15602</name>
    <name evidence="1" type="ORF">Dgri_GH15602</name>
</gene>
<reference evidence="1 2" key="1">
    <citation type="journal article" date="2007" name="Nature">
        <title>Evolution of genes and genomes on the Drosophila phylogeny.</title>
        <authorList>
            <consortium name="Drosophila 12 Genomes Consortium"/>
            <person name="Clark A.G."/>
            <person name="Eisen M.B."/>
            <person name="Smith D.R."/>
            <person name="Bergman C.M."/>
            <person name="Oliver B."/>
            <person name="Markow T.A."/>
            <person name="Kaufman T.C."/>
            <person name="Kellis M."/>
            <person name="Gelbart W."/>
            <person name="Iyer V.N."/>
            <person name="Pollard D.A."/>
            <person name="Sackton T.B."/>
            <person name="Larracuente A.M."/>
            <person name="Singh N.D."/>
            <person name="Abad J.P."/>
            <person name="Abt D.N."/>
            <person name="Adryan B."/>
            <person name="Aguade M."/>
            <person name="Akashi H."/>
            <person name="Anderson W.W."/>
            <person name="Aquadro C.F."/>
            <person name="Ardell D.H."/>
            <person name="Arguello R."/>
            <person name="Artieri C.G."/>
            <person name="Barbash D.A."/>
            <person name="Barker D."/>
            <person name="Barsanti P."/>
            <person name="Batterham P."/>
            <person name="Batzoglou S."/>
            <person name="Begun D."/>
            <person name="Bhutkar A."/>
            <person name="Blanco E."/>
            <person name="Bosak S.A."/>
            <person name="Bradley R.K."/>
            <person name="Brand A.D."/>
            <person name="Brent M.R."/>
            <person name="Brooks A.N."/>
            <person name="Brown R.H."/>
            <person name="Butlin R.K."/>
            <person name="Caggese C."/>
            <person name="Calvi B.R."/>
            <person name="Bernardo de Carvalho A."/>
            <person name="Caspi A."/>
            <person name="Castrezana S."/>
            <person name="Celniker S.E."/>
            <person name="Chang J.L."/>
            <person name="Chapple C."/>
            <person name="Chatterji S."/>
            <person name="Chinwalla A."/>
            <person name="Civetta A."/>
            <person name="Clifton S.W."/>
            <person name="Comeron J.M."/>
            <person name="Costello J.C."/>
            <person name="Coyne J.A."/>
            <person name="Daub J."/>
            <person name="David R.G."/>
            <person name="Delcher A.L."/>
            <person name="Delehaunty K."/>
            <person name="Do C.B."/>
            <person name="Ebling H."/>
            <person name="Edwards K."/>
            <person name="Eickbush T."/>
            <person name="Evans J.D."/>
            <person name="Filipski A."/>
            <person name="Findeiss S."/>
            <person name="Freyhult E."/>
            <person name="Fulton L."/>
            <person name="Fulton R."/>
            <person name="Garcia A.C."/>
            <person name="Gardiner A."/>
            <person name="Garfield D.A."/>
            <person name="Garvin B.E."/>
            <person name="Gibson G."/>
            <person name="Gilbert D."/>
            <person name="Gnerre S."/>
            <person name="Godfrey J."/>
            <person name="Good R."/>
            <person name="Gotea V."/>
            <person name="Gravely B."/>
            <person name="Greenberg A.J."/>
            <person name="Griffiths-Jones S."/>
            <person name="Gross S."/>
            <person name="Guigo R."/>
            <person name="Gustafson E.A."/>
            <person name="Haerty W."/>
            <person name="Hahn M.W."/>
            <person name="Halligan D.L."/>
            <person name="Halpern A.L."/>
            <person name="Halter G.M."/>
            <person name="Han M.V."/>
            <person name="Heger A."/>
            <person name="Hillier L."/>
            <person name="Hinrichs A.S."/>
            <person name="Holmes I."/>
            <person name="Hoskins R.A."/>
            <person name="Hubisz M.J."/>
            <person name="Hultmark D."/>
            <person name="Huntley M.A."/>
            <person name="Jaffe D.B."/>
            <person name="Jagadeeshan S."/>
            <person name="Jeck W.R."/>
            <person name="Johnson J."/>
            <person name="Jones C.D."/>
            <person name="Jordan W.C."/>
            <person name="Karpen G.H."/>
            <person name="Kataoka E."/>
            <person name="Keightley P.D."/>
            <person name="Kheradpour P."/>
            <person name="Kirkness E.F."/>
            <person name="Koerich L.B."/>
            <person name="Kristiansen K."/>
            <person name="Kudrna D."/>
            <person name="Kulathinal R.J."/>
            <person name="Kumar S."/>
            <person name="Kwok R."/>
            <person name="Lander E."/>
            <person name="Langley C.H."/>
            <person name="Lapoint R."/>
            <person name="Lazzaro B.P."/>
            <person name="Lee S.J."/>
            <person name="Levesque L."/>
            <person name="Li R."/>
            <person name="Lin C.F."/>
            <person name="Lin M.F."/>
            <person name="Lindblad-Toh K."/>
            <person name="Llopart A."/>
            <person name="Long M."/>
            <person name="Low L."/>
            <person name="Lozovsky E."/>
            <person name="Lu J."/>
            <person name="Luo M."/>
            <person name="Machado C.A."/>
            <person name="Makalowski W."/>
            <person name="Marzo M."/>
            <person name="Matsuda M."/>
            <person name="Matzkin L."/>
            <person name="McAllister B."/>
            <person name="McBride C.S."/>
            <person name="McKernan B."/>
            <person name="McKernan K."/>
            <person name="Mendez-Lago M."/>
            <person name="Minx P."/>
            <person name="Mollenhauer M.U."/>
            <person name="Montooth K."/>
            <person name="Mount S.M."/>
            <person name="Mu X."/>
            <person name="Myers E."/>
            <person name="Negre B."/>
            <person name="Newfeld S."/>
            <person name="Nielsen R."/>
            <person name="Noor M.A."/>
            <person name="O'Grady P."/>
            <person name="Pachter L."/>
            <person name="Papaceit M."/>
            <person name="Parisi M.J."/>
            <person name="Parisi M."/>
            <person name="Parts L."/>
            <person name="Pedersen J.S."/>
            <person name="Pesole G."/>
            <person name="Phillippy A.M."/>
            <person name="Ponting C.P."/>
            <person name="Pop M."/>
            <person name="Porcelli D."/>
            <person name="Powell J.R."/>
            <person name="Prohaska S."/>
            <person name="Pruitt K."/>
            <person name="Puig M."/>
            <person name="Quesneville H."/>
            <person name="Ram K.R."/>
            <person name="Rand D."/>
            <person name="Rasmussen M.D."/>
            <person name="Reed L.K."/>
            <person name="Reenan R."/>
            <person name="Reily A."/>
            <person name="Remington K.A."/>
            <person name="Rieger T.T."/>
            <person name="Ritchie M.G."/>
            <person name="Robin C."/>
            <person name="Rogers Y.H."/>
            <person name="Rohde C."/>
            <person name="Rozas J."/>
            <person name="Rubenfield M.J."/>
            <person name="Ruiz A."/>
            <person name="Russo S."/>
            <person name="Salzberg S.L."/>
            <person name="Sanchez-Gracia A."/>
            <person name="Saranga D.J."/>
            <person name="Sato H."/>
            <person name="Schaeffer S.W."/>
            <person name="Schatz M.C."/>
            <person name="Schlenke T."/>
            <person name="Schwartz R."/>
            <person name="Segarra C."/>
            <person name="Singh R.S."/>
            <person name="Sirot L."/>
            <person name="Sirota M."/>
            <person name="Sisneros N.B."/>
            <person name="Smith C.D."/>
            <person name="Smith T.F."/>
            <person name="Spieth J."/>
            <person name="Stage D.E."/>
            <person name="Stark A."/>
            <person name="Stephan W."/>
            <person name="Strausberg R.L."/>
            <person name="Strempel S."/>
            <person name="Sturgill D."/>
            <person name="Sutton G."/>
            <person name="Sutton G.G."/>
            <person name="Tao W."/>
            <person name="Teichmann S."/>
            <person name="Tobari Y.N."/>
            <person name="Tomimura Y."/>
            <person name="Tsolas J.M."/>
            <person name="Valente V.L."/>
            <person name="Venter E."/>
            <person name="Venter J.C."/>
            <person name="Vicario S."/>
            <person name="Vieira F.G."/>
            <person name="Vilella A.J."/>
            <person name="Villasante A."/>
            <person name="Walenz B."/>
            <person name="Wang J."/>
            <person name="Wasserman M."/>
            <person name="Watts T."/>
            <person name="Wilson D."/>
            <person name="Wilson R.K."/>
            <person name="Wing R.A."/>
            <person name="Wolfner M.F."/>
            <person name="Wong A."/>
            <person name="Wong G.K."/>
            <person name="Wu C.I."/>
            <person name="Wu G."/>
            <person name="Yamamoto D."/>
            <person name="Yang H.P."/>
            <person name="Yang S.P."/>
            <person name="Yorke J.A."/>
            <person name="Yoshida K."/>
            <person name="Zdobnov E."/>
            <person name="Zhang P."/>
            <person name="Zhang Y."/>
            <person name="Zimin A.V."/>
            <person name="Baldwin J."/>
            <person name="Abdouelleil A."/>
            <person name="Abdulkadir J."/>
            <person name="Abebe A."/>
            <person name="Abera B."/>
            <person name="Abreu J."/>
            <person name="Acer S.C."/>
            <person name="Aftuck L."/>
            <person name="Alexander A."/>
            <person name="An P."/>
            <person name="Anderson E."/>
            <person name="Anderson S."/>
            <person name="Arachi H."/>
            <person name="Azer M."/>
            <person name="Bachantsang P."/>
            <person name="Barry A."/>
            <person name="Bayul T."/>
            <person name="Berlin A."/>
            <person name="Bessette D."/>
            <person name="Bloom T."/>
            <person name="Blye J."/>
            <person name="Boguslavskiy L."/>
            <person name="Bonnet C."/>
            <person name="Boukhgalter B."/>
            <person name="Bourzgui I."/>
            <person name="Brown A."/>
            <person name="Cahill P."/>
            <person name="Channer S."/>
            <person name="Cheshatsang Y."/>
            <person name="Chuda L."/>
            <person name="Citroen M."/>
            <person name="Collymore A."/>
            <person name="Cooke P."/>
            <person name="Costello M."/>
            <person name="D'Aco K."/>
            <person name="Daza R."/>
            <person name="De Haan G."/>
            <person name="DeGray S."/>
            <person name="DeMaso C."/>
            <person name="Dhargay N."/>
            <person name="Dooley K."/>
            <person name="Dooley E."/>
            <person name="Doricent M."/>
            <person name="Dorje P."/>
            <person name="Dorjee K."/>
            <person name="Dupes A."/>
            <person name="Elong R."/>
            <person name="Falk J."/>
            <person name="Farina A."/>
            <person name="Faro S."/>
            <person name="Ferguson D."/>
            <person name="Fisher S."/>
            <person name="Foley C.D."/>
            <person name="Franke A."/>
            <person name="Friedrich D."/>
            <person name="Gadbois L."/>
            <person name="Gearin G."/>
            <person name="Gearin C.R."/>
            <person name="Giannoukos G."/>
            <person name="Goode T."/>
            <person name="Graham J."/>
            <person name="Grandbois E."/>
            <person name="Grewal S."/>
            <person name="Gyaltsen K."/>
            <person name="Hafez N."/>
            <person name="Hagos B."/>
            <person name="Hall J."/>
            <person name="Henson C."/>
            <person name="Hollinger A."/>
            <person name="Honan T."/>
            <person name="Huard M.D."/>
            <person name="Hughes L."/>
            <person name="Hurhula B."/>
            <person name="Husby M.E."/>
            <person name="Kamat A."/>
            <person name="Kanga B."/>
            <person name="Kashin S."/>
            <person name="Khazanovich D."/>
            <person name="Kisner P."/>
            <person name="Lance K."/>
            <person name="Lara M."/>
            <person name="Lee W."/>
            <person name="Lennon N."/>
            <person name="Letendre F."/>
            <person name="LeVine R."/>
            <person name="Lipovsky A."/>
            <person name="Liu X."/>
            <person name="Liu J."/>
            <person name="Liu S."/>
            <person name="Lokyitsang T."/>
            <person name="Lokyitsang Y."/>
            <person name="Lubonja R."/>
            <person name="Lui A."/>
            <person name="MacDonald P."/>
            <person name="Magnisalis V."/>
            <person name="Maru K."/>
            <person name="Matthews C."/>
            <person name="McCusker W."/>
            <person name="McDonough S."/>
            <person name="Mehta T."/>
            <person name="Meldrim J."/>
            <person name="Meneus L."/>
            <person name="Mihai O."/>
            <person name="Mihalev A."/>
            <person name="Mihova T."/>
            <person name="Mittelman R."/>
            <person name="Mlenga V."/>
            <person name="Montmayeur A."/>
            <person name="Mulrain L."/>
            <person name="Navidi A."/>
            <person name="Naylor J."/>
            <person name="Negash T."/>
            <person name="Nguyen T."/>
            <person name="Nguyen N."/>
            <person name="Nicol R."/>
            <person name="Norbu C."/>
            <person name="Norbu N."/>
            <person name="Novod N."/>
            <person name="O'Neill B."/>
            <person name="Osman S."/>
            <person name="Markiewicz E."/>
            <person name="Oyono O.L."/>
            <person name="Patti C."/>
            <person name="Phunkhang P."/>
            <person name="Pierre F."/>
            <person name="Priest M."/>
            <person name="Raghuraman S."/>
            <person name="Rege F."/>
            <person name="Reyes R."/>
            <person name="Rise C."/>
            <person name="Rogov P."/>
            <person name="Ross K."/>
            <person name="Ryan E."/>
            <person name="Settipalli S."/>
            <person name="Shea T."/>
            <person name="Sherpa N."/>
            <person name="Shi L."/>
            <person name="Shih D."/>
            <person name="Sparrow T."/>
            <person name="Spaulding J."/>
            <person name="Stalker J."/>
            <person name="Stange-Thomann N."/>
            <person name="Stavropoulos S."/>
            <person name="Stone C."/>
            <person name="Strader C."/>
            <person name="Tesfaye S."/>
            <person name="Thomson T."/>
            <person name="Thoulutsang Y."/>
            <person name="Thoulutsang D."/>
            <person name="Topham K."/>
            <person name="Topping I."/>
            <person name="Tsamla T."/>
            <person name="Vassiliev H."/>
            <person name="Vo A."/>
            <person name="Wangchuk T."/>
            <person name="Wangdi T."/>
            <person name="Weiand M."/>
            <person name="Wilkinson J."/>
            <person name="Wilson A."/>
            <person name="Yadav S."/>
            <person name="Young G."/>
            <person name="Yu Q."/>
            <person name="Zembek L."/>
            <person name="Zhong D."/>
            <person name="Zimmer A."/>
            <person name="Zwirko Z."/>
            <person name="Jaffe D.B."/>
            <person name="Alvarez P."/>
            <person name="Brockman W."/>
            <person name="Butler J."/>
            <person name="Chin C."/>
            <person name="Gnerre S."/>
            <person name="Grabherr M."/>
            <person name="Kleber M."/>
            <person name="Mauceli E."/>
            <person name="MacCallum I."/>
        </authorList>
    </citation>
    <scope>NUCLEOTIDE SEQUENCE [LARGE SCALE GENOMIC DNA]</scope>
    <source>
        <strain evidence="2">Tucson 15287-2541.00</strain>
    </source>
</reference>
<dbReference type="EMBL" id="CH916366">
    <property type="protein sequence ID" value="EDV95752.1"/>
    <property type="molecule type" value="Genomic_DNA"/>
</dbReference>
<evidence type="ECO:0000313" key="1">
    <source>
        <dbReference type="EMBL" id="EDV95752.1"/>
    </source>
</evidence>
<evidence type="ECO:0000313" key="2">
    <source>
        <dbReference type="Proteomes" id="UP000001070"/>
    </source>
</evidence>
<proteinExistence type="predicted"/>
<sequence length="82" mass="9654">MEESALDVHERSNQMWRAEYKNPLLAGSNIGCNLYRQRSGKRYKQRTSLDFENQQRGNRTNHIYFETAFLEILPEIGSDSEN</sequence>
<dbReference type="InParanoid" id="B4J0T1"/>
<keyword evidence="2" id="KW-1185">Reference proteome</keyword>
<dbReference type="AlphaFoldDB" id="B4J0T1"/>
<organism evidence="2">
    <name type="scientific">Drosophila grimshawi</name>
    <name type="common">Hawaiian fruit fly</name>
    <name type="synonym">Idiomyia grimshawi</name>
    <dbReference type="NCBI Taxonomy" id="7222"/>
    <lineage>
        <taxon>Eukaryota</taxon>
        <taxon>Metazoa</taxon>
        <taxon>Ecdysozoa</taxon>
        <taxon>Arthropoda</taxon>
        <taxon>Hexapoda</taxon>
        <taxon>Insecta</taxon>
        <taxon>Pterygota</taxon>
        <taxon>Neoptera</taxon>
        <taxon>Endopterygota</taxon>
        <taxon>Diptera</taxon>
        <taxon>Brachycera</taxon>
        <taxon>Muscomorpha</taxon>
        <taxon>Ephydroidea</taxon>
        <taxon>Drosophilidae</taxon>
        <taxon>Drosophila</taxon>
        <taxon>Hawaiian Drosophila</taxon>
    </lineage>
</organism>
<name>B4J0T1_DROGR</name>
<protein>
    <submittedName>
        <fullName evidence="1">GH15602</fullName>
    </submittedName>
</protein>
<accession>B4J0T1</accession>
<dbReference type="PhylomeDB" id="B4J0T1"/>
<dbReference type="Proteomes" id="UP000001070">
    <property type="component" value="Unassembled WGS sequence"/>
</dbReference>